<dbReference type="GeneID" id="77946308"/>
<sequence>MKTIVSVTALALMGVTLTGCIEDSDYSQRTQQEKILREGNAQTGMPAIKNFRERKLLKQIIEMRDQDGLVTYTYTVPETTGSPVFLCNSIGYGLPAAMQYTNPEKYESSGATLPQADPNGLFSPDSAEGTWVMCSDPSGNGKTRPVYVEPRIIVSPFKL</sequence>
<dbReference type="EMBL" id="MW015081">
    <property type="protein sequence ID" value="QPX48103.1"/>
    <property type="molecule type" value="Genomic_DNA"/>
</dbReference>
<dbReference type="Proteomes" id="UP000664915">
    <property type="component" value="Segment"/>
</dbReference>
<keyword evidence="2" id="KW-1185">Reference proteome</keyword>
<evidence type="ECO:0000313" key="2">
    <source>
        <dbReference type="Proteomes" id="UP000664915"/>
    </source>
</evidence>
<name>A0A879R1N1_9CAUD</name>
<dbReference type="RefSeq" id="YP_010670113.1">
    <property type="nucleotide sequence ID" value="NC_070963.1"/>
</dbReference>
<reference evidence="1" key="1">
    <citation type="submission" date="2020-09" db="EMBL/GenBank/DDBJ databases">
        <authorList>
            <person name="Zhang D."/>
            <person name="Hatherill J.R."/>
            <person name="Ramirez J.F."/>
            <person name="Edinger B."/>
            <person name="Balarin R."/>
            <person name="Sullivan A."/>
            <person name="Humpal K.M."/>
            <person name="Guseva A."/>
            <person name="Butela K.A."/>
            <person name="Garlena R.A."/>
            <person name="Russell D.A."/>
            <person name="Pope W.H."/>
            <person name="Jacobs-Sera D."/>
            <person name="Hatfull G.F."/>
        </authorList>
    </citation>
    <scope>NUCLEOTIDE SEQUENCE</scope>
</reference>
<evidence type="ECO:0008006" key="3">
    <source>
        <dbReference type="Google" id="ProtNLM"/>
    </source>
</evidence>
<protein>
    <recommendedName>
        <fullName evidence="3">Lipoprotein</fullName>
    </recommendedName>
</protein>
<proteinExistence type="predicted"/>
<organism evidence="1 2">
    <name type="scientific">Synechococcus phage S-SRM01</name>
    <dbReference type="NCBI Taxonomy" id="2781608"/>
    <lineage>
        <taxon>Viruses</taxon>
        <taxon>Duplodnaviria</taxon>
        <taxon>Heunggongvirae</taxon>
        <taxon>Uroviricota</taxon>
        <taxon>Caudoviricetes</taxon>
        <taxon>Pantevenvirales</taxon>
        <taxon>Kyanoviridae</taxon>
        <taxon>Serangoonvirus</taxon>
        <taxon>Serangoonvirus essarone</taxon>
    </lineage>
</organism>
<dbReference type="PROSITE" id="PS51257">
    <property type="entry name" value="PROKAR_LIPOPROTEIN"/>
    <property type="match status" value="1"/>
</dbReference>
<dbReference type="KEGG" id="vg:77946308"/>
<evidence type="ECO:0000313" key="1">
    <source>
        <dbReference type="EMBL" id="QPX48103.1"/>
    </source>
</evidence>
<accession>A0A879R1N1</accession>